<name>A0A1K0IKV2_CUPNE</name>
<proteinExistence type="predicted"/>
<feature type="compositionally biased region" description="Basic and acidic residues" evidence="1">
    <location>
        <begin position="48"/>
        <end position="63"/>
    </location>
</feature>
<sequence>MAKAKGLDRRRDLTPVEGALSERLIVQLAERRDYCGYHKVAAVRQRPNARDRTQAKRHDRTDPIEQLPRNPRRRPRALRRVSR</sequence>
<gene>
    <name evidence="2" type="ORF">CNECB9_4320002</name>
</gene>
<reference evidence="2" key="1">
    <citation type="submission" date="2016-09" db="EMBL/GenBank/DDBJ databases">
        <authorList>
            <person name="Capua I."/>
            <person name="De Benedictis P."/>
            <person name="Joannis T."/>
            <person name="Lombin L.H."/>
            <person name="Cattoli G."/>
        </authorList>
    </citation>
    <scope>NUCLEOTIDE SEQUENCE</scope>
    <source>
        <strain evidence="2">B9</strain>
    </source>
</reference>
<accession>A0A1K0IKV2</accession>
<protein>
    <submittedName>
        <fullName evidence="2">Uncharacterized protein</fullName>
    </submittedName>
</protein>
<feature type="region of interest" description="Disordered" evidence="1">
    <location>
        <begin position="44"/>
        <end position="83"/>
    </location>
</feature>
<evidence type="ECO:0000256" key="1">
    <source>
        <dbReference type="SAM" id="MobiDB-lite"/>
    </source>
</evidence>
<feature type="compositionally biased region" description="Basic residues" evidence="1">
    <location>
        <begin position="70"/>
        <end position="83"/>
    </location>
</feature>
<evidence type="ECO:0000313" key="2">
    <source>
        <dbReference type="EMBL" id="SCU84407.1"/>
    </source>
</evidence>
<dbReference type="AlphaFoldDB" id="A0A1K0IKV2"/>
<organism evidence="2">
    <name type="scientific">Cupriavidus necator</name>
    <name type="common">Alcaligenes eutrophus</name>
    <name type="synonym">Ralstonia eutropha</name>
    <dbReference type="NCBI Taxonomy" id="106590"/>
    <lineage>
        <taxon>Bacteria</taxon>
        <taxon>Pseudomonadati</taxon>
        <taxon>Pseudomonadota</taxon>
        <taxon>Betaproteobacteria</taxon>
        <taxon>Burkholderiales</taxon>
        <taxon>Burkholderiaceae</taxon>
        <taxon>Cupriavidus</taxon>
    </lineage>
</organism>
<dbReference type="EMBL" id="FMSH01000371">
    <property type="protein sequence ID" value="SCU84407.1"/>
    <property type="molecule type" value="Genomic_DNA"/>
</dbReference>